<evidence type="ECO:0000256" key="2">
    <source>
        <dbReference type="ARBA" id="ARBA00023239"/>
    </source>
</evidence>
<evidence type="ECO:0000313" key="3">
    <source>
        <dbReference type="EMBL" id="GBC61164.1"/>
    </source>
</evidence>
<dbReference type="Proteomes" id="UP000288096">
    <property type="component" value="Unassembled WGS sequence"/>
</dbReference>
<evidence type="ECO:0008006" key="5">
    <source>
        <dbReference type="Google" id="ProtNLM"/>
    </source>
</evidence>
<dbReference type="Gene3D" id="3.40.50.1400">
    <property type="match status" value="2"/>
</dbReference>
<protein>
    <recommendedName>
        <fullName evidence="5">Cobalamin biosynthesis protein CbiX</fullName>
    </recommendedName>
</protein>
<dbReference type="CDD" id="cd03416">
    <property type="entry name" value="CbiX_SirB_N"/>
    <property type="match status" value="2"/>
</dbReference>
<dbReference type="Pfam" id="PF01903">
    <property type="entry name" value="CbiX"/>
    <property type="match status" value="2"/>
</dbReference>
<dbReference type="InterPro" id="IPR050963">
    <property type="entry name" value="Sirohydro_Cobaltochel/CbiX"/>
</dbReference>
<evidence type="ECO:0000256" key="1">
    <source>
        <dbReference type="ARBA" id="ARBA00022723"/>
    </source>
</evidence>
<dbReference type="GO" id="GO:0046872">
    <property type="term" value="F:metal ion binding"/>
    <property type="evidence" value="ECO:0007669"/>
    <property type="project" value="UniProtKB-KW"/>
</dbReference>
<reference evidence="4" key="1">
    <citation type="submission" date="2017-11" db="EMBL/GenBank/DDBJ databases">
        <authorList>
            <person name="Watanabe M."/>
            <person name="Kojima H."/>
        </authorList>
    </citation>
    <scope>NUCLEOTIDE SEQUENCE [LARGE SCALE GENOMIC DNA]</scope>
    <source>
        <strain evidence="4">Tokyo 01</strain>
    </source>
</reference>
<keyword evidence="4" id="KW-1185">Reference proteome</keyword>
<accession>A0A401FW47</accession>
<dbReference type="EMBL" id="BEXT01000001">
    <property type="protein sequence ID" value="GBC61164.1"/>
    <property type="molecule type" value="Genomic_DNA"/>
</dbReference>
<keyword evidence="2" id="KW-0456">Lyase</keyword>
<organism evidence="3 4">
    <name type="scientific">Desulfonema ishimotonii</name>
    <dbReference type="NCBI Taxonomy" id="45657"/>
    <lineage>
        <taxon>Bacteria</taxon>
        <taxon>Pseudomonadati</taxon>
        <taxon>Thermodesulfobacteriota</taxon>
        <taxon>Desulfobacteria</taxon>
        <taxon>Desulfobacterales</taxon>
        <taxon>Desulfococcaceae</taxon>
        <taxon>Desulfonema</taxon>
    </lineage>
</organism>
<dbReference type="PANTHER" id="PTHR33542">
    <property type="entry name" value="SIROHYDROCHLORIN FERROCHELATASE, CHLOROPLASTIC"/>
    <property type="match status" value="1"/>
</dbReference>
<reference evidence="4" key="2">
    <citation type="submission" date="2019-01" db="EMBL/GenBank/DDBJ databases">
        <title>Genome sequence of Desulfonema ishimotonii strain Tokyo 01.</title>
        <authorList>
            <person name="Fukui M."/>
        </authorList>
    </citation>
    <scope>NUCLEOTIDE SEQUENCE [LARGE SCALE GENOMIC DNA]</scope>
    <source>
        <strain evidence="4">Tokyo 01</strain>
    </source>
</reference>
<dbReference type="PANTHER" id="PTHR33542:SF3">
    <property type="entry name" value="SIROHYDROCHLORIN FERROCHELATASE, CHLOROPLASTIC"/>
    <property type="match status" value="1"/>
</dbReference>
<dbReference type="SUPFAM" id="SSF53800">
    <property type="entry name" value="Chelatase"/>
    <property type="match status" value="1"/>
</dbReference>
<evidence type="ECO:0000313" key="4">
    <source>
        <dbReference type="Proteomes" id="UP000288096"/>
    </source>
</evidence>
<comment type="caution">
    <text evidence="3">The sequence shown here is derived from an EMBL/GenBank/DDBJ whole genome shotgun (WGS) entry which is preliminary data.</text>
</comment>
<gene>
    <name evidence="3" type="ORF">DENIS_2124</name>
</gene>
<keyword evidence="1" id="KW-0479">Metal-binding</keyword>
<sequence length="555" mass="60172">MFSGDEPNVVGVRVYFFADDFRNNKKNMMIKKGEVIVRRRIATVLVLMMVGLLLFACGSGSDSDTDTDLVSVKTNELAIADPDSGATTYTYEEGKTNLADLLADGSLKPCFCQRLCFRAAQALEASPDFATRYPDGIPVAKMRIVTLWNTDGAEELFVEALGWAESDVRILFNATAHADLCIEDAVFYFIPENEETGWKVSGEAGLFPEDFFEKRAAAKKGGDAEKAAFKPVKEAAMQGLAAIPLNDMFRVKTVNLSEEGLEQTLASRGVLVIAHGSDEAGWNQAVDDAVRNVCLPYPVALGFLEFQEQDIAAAVRTLEDQNVREIIAVPLFISGSSNHIEEIRYVLGLRDTLPESGGHGGHGGEAEEDLIPVTSDAEIYLTHALDDDPVMARIICDHLREISLNPAEEIAVLVGHGSDSSHSEAAWQENFASLALQVKTMMGFGDVRYGFVAMGSPAVADVVAQAQSEGRVLVSPVMLSQGYFINVKIPRVLEGMDYTYADRALLPDPGITTFIENTIREFLDSDQLPDATSGTTVTSAAVKALPVRDQIPNAA</sequence>
<dbReference type="InterPro" id="IPR002762">
    <property type="entry name" value="CbiX-like"/>
</dbReference>
<name>A0A401FW47_9BACT</name>
<proteinExistence type="predicted"/>
<dbReference type="GO" id="GO:0016829">
    <property type="term" value="F:lyase activity"/>
    <property type="evidence" value="ECO:0007669"/>
    <property type="project" value="UniProtKB-KW"/>
</dbReference>
<dbReference type="AlphaFoldDB" id="A0A401FW47"/>